<name>A0A9E3ZZ59_9ENTE</name>
<dbReference type="AlphaFoldDB" id="A0A9E3ZZ59"/>
<feature type="transmembrane region" description="Helical" evidence="1">
    <location>
        <begin position="264"/>
        <end position="282"/>
    </location>
</feature>
<accession>A0A9E3ZZ59</accession>
<reference evidence="2" key="1">
    <citation type="journal article" date="2021" name="PeerJ">
        <title>Extensive microbial diversity within the chicken gut microbiome revealed by metagenomics and culture.</title>
        <authorList>
            <person name="Gilroy R."/>
            <person name="Ravi A."/>
            <person name="Getino M."/>
            <person name="Pursley I."/>
            <person name="Horton D.L."/>
            <person name="Alikhan N.F."/>
            <person name="Baker D."/>
            <person name="Gharbi K."/>
            <person name="Hall N."/>
            <person name="Watson M."/>
            <person name="Adriaenssens E.M."/>
            <person name="Foster-Nyarko E."/>
            <person name="Jarju S."/>
            <person name="Secka A."/>
            <person name="Antonio M."/>
            <person name="Oren A."/>
            <person name="Chaudhuri R.R."/>
            <person name="La Ragione R."/>
            <person name="Hildebrand F."/>
            <person name="Pallen M.J."/>
        </authorList>
    </citation>
    <scope>NUCLEOTIDE SEQUENCE</scope>
    <source>
        <strain evidence="2">150</strain>
    </source>
</reference>
<feature type="transmembrane region" description="Helical" evidence="1">
    <location>
        <begin position="344"/>
        <end position="363"/>
    </location>
</feature>
<reference evidence="2" key="2">
    <citation type="submission" date="2021-11" db="EMBL/GenBank/DDBJ databases">
        <authorList>
            <person name="Gilroy R."/>
        </authorList>
    </citation>
    <scope>NUCLEOTIDE SEQUENCE</scope>
    <source>
        <strain evidence="2">150</strain>
    </source>
</reference>
<feature type="transmembrane region" description="Helical" evidence="1">
    <location>
        <begin position="12"/>
        <end position="32"/>
    </location>
</feature>
<protein>
    <submittedName>
        <fullName evidence="2">ABC transporter permease</fullName>
    </submittedName>
</protein>
<dbReference type="Proteomes" id="UP000813384">
    <property type="component" value="Unassembled WGS sequence"/>
</dbReference>
<proteinExistence type="predicted"/>
<keyword evidence="1" id="KW-0472">Membrane</keyword>
<dbReference type="EMBL" id="JAJJVO010000153">
    <property type="protein sequence ID" value="MCC9274706.1"/>
    <property type="molecule type" value="Genomic_DNA"/>
</dbReference>
<keyword evidence="1" id="KW-0812">Transmembrane</keyword>
<evidence type="ECO:0000313" key="3">
    <source>
        <dbReference type="Proteomes" id="UP000813384"/>
    </source>
</evidence>
<keyword evidence="1" id="KW-1133">Transmembrane helix</keyword>
<gene>
    <name evidence="2" type="ORF">K8V42_10505</name>
</gene>
<feature type="transmembrane region" description="Helical" evidence="1">
    <location>
        <begin position="294"/>
        <end position="324"/>
    </location>
</feature>
<feature type="transmembrane region" description="Helical" evidence="1">
    <location>
        <begin position="160"/>
        <end position="181"/>
    </location>
</feature>
<feature type="transmembrane region" description="Helical" evidence="1">
    <location>
        <begin position="211"/>
        <end position="231"/>
    </location>
</feature>
<evidence type="ECO:0000313" key="2">
    <source>
        <dbReference type="EMBL" id="MCC9274706.1"/>
    </source>
</evidence>
<sequence>MKIEGLKIYRSNYLFILPICLLAIVLFSFIPYSKTLHTNPEAHLSMTRFEVSGIKEVVADMKRKDFPADFIATLSEQQQLKTQQLNALEENNIQATLEADYRSTKIDLELLQQGKISGLGFDYLNLKLAELDFFRKNPDIEYIHASYFSKLPTSYYFTRLFGFTPIITLLLIITVILAFYLTMEHRDKTSAFLATLPQKTTTTAFNKITAAYLWVLASWTTIAVILTLLTAPRYGFGSWKFPFFYLNYQKEVQSITTGEYTLKLGVSLVVLTLFLVTVIYLISSLTKSTIATLALSLAFILPAMMPQVLAVIPATFMAYLPFGYLNLPELLFSKSEFGDFQPTWLQAIIYLISFSGICLFILVGKLQYDTKKTIFAFKKK</sequence>
<evidence type="ECO:0000256" key="1">
    <source>
        <dbReference type="SAM" id="Phobius"/>
    </source>
</evidence>
<comment type="caution">
    <text evidence="2">The sequence shown here is derived from an EMBL/GenBank/DDBJ whole genome shotgun (WGS) entry which is preliminary data.</text>
</comment>
<organism evidence="2 3">
    <name type="scientific">Enterococcus aquimarinus</name>
    <dbReference type="NCBI Taxonomy" id="328396"/>
    <lineage>
        <taxon>Bacteria</taxon>
        <taxon>Bacillati</taxon>
        <taxon>Bacillota</taxon>
        <taxon>Bacilli</taxon>
        <taxon>Lactobacillales</taxon>
        <taxon>Enterococcaceae</taxon>
        <taxon>Enterococcus</taxon>
    </lineage>
</organism>